<feature type="region of interest" description="Disordered" evidence="1">
    <location>
        <begin position="128"/>
        <end position="158"/>
    </location>
</feature>
<dbReference type="EMBL" id="KZ819286">
    <property type="protein sequence ID" value="PWO00032.1"/>
    <property type="molecule type" value="Genomic_DNA"/>
</dbReference>
<protein>
    <submittedName>
        <fullName evidence="2">Uncharacterized protein</fullName>
    </submittedName>
</protein>
<dbReference type="Proteomes" id="UP000245946">
    <property type="component" value="Unassembled WGS sequence"/>
</dbReference>
<evidence type="ECO:0000256" key="1">
    <source>
        <dbReference type="SAM" id="MobiDB-lite"/>
    </source>
</evidence>
<accession>A0A316ZES8</accession>
<name>A0A316ZES8_9BASI</name>
<evidence type="ECO:0000313" key="2">
    <source>
        <dbReference type="EMBL" id="PWO00032.1"/>
    </source>
</evidence>
<sequence length="158" mass="16715">MERPACLAAGLRGVCAAHKGGLAVPRRAAPPRERCPAAPERPPAAASTPSRAMSHRHAPARSACQRLGRRFARQAASLAVHQALPPPPRSRVPACARGTRCGVESSATASCTRTMCLPQRRVCSVSPQQTHAEAWAPPDQPAERPAGWEQQQARASGI</sequence>
<dbReference type="RefSeq" id="XP_025600310.1">
    <property type="nucleotide sequence ID" value="XM_025739448.1"/>
</dbReference>
<reference evidence="2 3" key="1">
    <citation type="journal article" date="2018" name="Mol. Biol. Evol.">
        <title>Broad Genomic Sampling Reveals a Smut Pathogenic Ancestry of the Fungal Clade Ustilaginomycotina.</title>
        <authorList>
            <person name="Kijpornyongpan T."/>
            <person name="Mondo S.J."/>
            <person name="Barry K."/>
            <person name="Sandor L."/>
            <person name="Lee J."/>
            <person name="Lipzen A."/>
            <person name="Pangilinan J."/>
            <person name="LaButti K."/>
            <person name="Hainaut M."/>
            <person name="Henrissat B."/>
            <person name="Grigoriev I.V."/>
            <person name="Spatafora J.W."/>
            <person name="Aime M.C."/>
        </authorList>
    </citation>
    <scope>NUCLEOTIDE SEQUENCE [LARGE SCALE GENOMIC DNA]</scope>
    <source>
        <strain evidence="2 3">MCA 4186</strain>
    </source>
</reference>
<evidence type="ECO:0000313" key="3">
    <source>
        <dbReference type="Proteomes" id="UP000245946"/>
    </source>
</evidence>
<dbReference type="AlphaFoldDB" id="A0A316ZES8"/>
<gene>
    <name evidence="2" type="ORF">FA09DRAFT_202793</name>
</gene>
<organism evidence="2 3">
    <name type="scientific">Tilletiopsis washingtonensis</name>
    <dbReference type="NCBI Taxonomy" id="58919"/>
    <lineage>
        <taxon>Eukaryota</taxon>
        <taxon>Fungi</taxon>
        <taxon>Dikarya</taxon>
        <taxon>Basidiomycota</taxon>
        <taxon>Ustilaginomycotina</taxon>
        <taxon>Exobasidiomycetes</taxon>
        <taxon>Entylomatales</taxon>
        <taxon>Entylomatales incertae sedis</taxon>
        <taxon>Tilletiopsis</taxon>
    </lineage>
</organism>
<proteinExistence type="predicted"/>
<dbReference type="GeneID" id="37266994"/>
<keyword evidence="3" id="KW-1185">Reference proteome</keyword>
<feature type="compositionally biased region" description="Polar residues" evidence="1">
    <location>
        <begin position="149"/>
        <end position="158"/>
    </location>
</feature>
<feature type="region of interest" description="Disordered" evidence="1">
    <location>
        <begin position="25"/>
        <end position="61"/>
    </location>
</feature>
<feature type="compositionally biased region" description="Low complexity" evidence="1">
    <location>
        <begin position="43"/>
        <end position="52"/>
    </location>
</feature>